<name>A0AC61QVT1_9FIRM</name>
<keyword evidence="2" id="KW-1185">Reference proteome</keyword>
<reference evidence="1" key="1">
    <citation type="submission" date="2019-04" db="EMBL/GenBank/DDBJ databases">
        <title>Microbes associate with the intestines of laboratory mice.</title>
        <authorList>
            <person name="Navarre W."/>
            <person name="Wong E."/>
            <person name="Huang K."/>
            <person name="Tropini C."/>
            <person name="Ng K."/>
            <person name="Yu B."/>
        </authorList>
    </citation>
    <scope>NUCLEOTIDE SEQUENCE</scope>
    <source>
        <strain evidence="1">NM72_1-8</strain>
    </source>
</reference>
<sequence length="202" mass="24111">MKKEEKLEIKLNVQKESWKSLWLMARRYGMSPEKMLEQFVADLTCGAGSGGSDERDLAERWYYRSFEMMGEDTFVSYLCSDEDMIEEVMELKGRITKSEQYISEVKKRIETGERIFVHYGKADKKSLIAATWEELGYESREAWDKECEEEIREEKEIVSENEERLKEIWENFQRARASQSATYEEEMKKLDEFLEEYGKSFR</sequence>
<evidence type="ECO:0000313" key="2">
    <source>
        <dbReference type="Proteomes" id="UP000307720"/>
    </source>
</evidence>
<protein>
    <submittedName>
        <fullName evidence="1">Uncharacterized protein</fullName>
    </submittedName>
</protein>
<evidence type="ECO:0000313" key="1">
    <source>
        <dbReference type="EMBL" id="TGX96842.1"/>
    </source>
</evidence>
<dbReference type="Proteomes" id="UP000307720">
    <property type="component" value="Unassembled WGS sequence"/>
</dbReference>
<gene>
    <name evidence="1" type="ORF">E5357_14725</name>
</gene>
<organism evidence="1 2">
    <name type="scientific">Hominisplanchenecus murintestinalis</name>
    <dbReference type="NCBI Taxonomy" id="2941517"/>
    <lineage>
        <taxon>Bacteria</taxon>
        <taxon>Bacillati</taxon>
        <taxon>Bacillota</taxon>
        <taxon>Clostridia</taxon>
        <taxon>Lachnospirales</taxon>
        <taxon>Lachnospiraceae</taxon>
        <taxon>Hominisplanchenecus</taxon>
    </lineage>
</organism>
<proteinExistence type="predicted"/>
<dbReference type="EMBL" id="SRZB01000045">
    <property type="protein sequence ID" value="TGX96842.1"/>
    <property type="molecule type" value="Genomic_DNA"/>
</dbReference>
<comment type="caution">
    <text evidence="1">The sequence shown here is derived from an EMBL/GenBank/DDBJ whole genome shotgun (WGS) entry which is preliminary data.</text>
</comment>
<accession>A0AC61QVT1</accession>